<evidence type="ECO:0000313" key="2">
    <source>
        <dbReference type="Proteomes" id="UP001302696"/>
    </source>
</evidence>
<accession>A0ABZ0Q430</accession>
<dbReference type="EMBL" id="CP104778">
    <property type="protein sequence ID" value="WPC21714.1"/>
    <property type="molecule type" value="Genomic_DNA"/>
</dbReference>
<evidence type="ECO:0000313" key="1">
    <source>
        <dbReference type="EMBL" id="WPC21714.1"/>
    </source>
</evidence>
<name>A0ABZ0Q430_9LACO</name>
<proteinExistence type="predicted"/>
<keyword evidence="2" id="KW-1185">Reference proteome</keyword>
<dbReference type="Proteomes" id="UP001302696">
    <property type="component" value="Chromosome"/>
</dbReference>
<sequence length="193" mass="22141">MHEIPKTAFAKTGNYKKEKVAYIKDCFTSMRILINDQIFPQSQKNSDKKSHKVVRELFGLVLPETVKFDDTGMQVIGKDKEVVATTKSSDIQYIQFGVIRKMSTYLAPGFYYELAITIGIDSGNYYLLNDDFAVYEQLKAWCNQQNISLEDPFELESITGEPSTWKNDLDSTFVDKVAKAEKLNYPEEVQTKF</sequence>
<gene>
    <name evidence="1" type="ORF">N6G96_00380</name>
</gene>
<dbReference type="RefSeq" id="WP_063696509.1">
    <property type="nucleotide sequence ID" value="NZ_BBIM01000004.1"/>
</dbReference>
<reference evidence="2" key="1">
    <citation type="submission" date="2024-06" db="EMBL/GenBank/DDBJ databases">
        <authorList>
            <person name="Chang H.C."/>
            <person name="Mun S.Y."/>
        </authorList>
    </citation>
    <scope>NUCLEOTIDE SEQUENCE [LARGE SCALE GENOMIC DNA]</scope>
    <source>
        <strain evidence="2">KT1</strain>
    </source>
</reference>
<organism evidence="1 2">
    <name type="scientific">Pediococcus inopinatus</name>
    <dbReference type="NCBI Taxonomy" id="114090"/>
    <lineage>
        <taxon>Bacteria</taxon>
        <taxon>Bacillati</taxon>
        <taxon>Bacillota</taxon>
        <taxon>Bacilli</taxon>
        <taxon>Lactobacillales</taxon>
        <taxon>Lactobacillaceae</taxon>
        <taxon>Pediococcus</taxon>
    </lineage>
</organism>
<protein>
    <submittedName>
        <fullName evidence="1">Uncharacterized protein</fullName>
    </submittedName>
</protein>